<sequence>MPPKAKGKAKAKPKAGVMRNPGAKAGAKAAAKGQGKGADMVAAGNRLQRLLQQMQGLEYTINTIRTLVVEPGPLEGNRLQNLDQTLRDHANYVRGWQHRAKILYHLRSWTPAPENVEAWQRIREAAIARLEAATFPEISADGAVLLEFLISGYGASVAAAMVMQRDHWRALKNRVLARPDEEISNESLGGRTSDECTTNHALVNGAAEYDDPVRVAGFLSAFPDGAFGTPDFFAMLSNLST</sequence>
<accession>A0A812LRZ2</accession>
<proteinExistence type="predicted"/>
<protein>
    <submittedName>
        <fullName evidence="2">GapN protein</fullName>
    </submittedName>
</protein>
<feature type="compositionally biased region" description="Basic residues" evidence="1">
    <location>
        <begin position="1"/>
        <end position="13"/>
    </location>
</feature>
<comment type="caution">
    <text evidence="2">The sequence shown here is derived from an EMBL/GenBank/DDBJ whole genome shotgun (WGS) entry which is preliminary data.</text>
</comment>
<feature type="region of interest" description="Disordered" evidence="1">
    <location>
        <begin position="1"/>
        <end position="23"/>
    </location>
</feature>
<dbReference type="EMBL" id="CAJNIZ010006313">
    <property type="protein sequence ID" value="CAE7248942.1"/>
    <property type="molecule type" value="Genomic_DNA"/>
</dbReference>
<dbReference type="Proteomes" id="UP000649617">
    <property type="component" value="Unassembled WGS sequence"/>
</dbReference>
<keyword evidence="3" id="KW-1185">Reference proteome</keyword>
<dbReference type="AlphaFoldDB" id="A0A812LRZ2"/>
<evidence type="ECO:0000313" key="2">
    <source>
        <dbReference type="EMBL" id="CAE7248942.1"/>
    </source>
</evidence>
<evidence type="ECO:0000313" key="3">
    <source>
        <dbReference type="Proteomes" id="UP000649617"/>
    </source>
</evidence>
<evidence type="ECO:0000256" key="1">
    <source>
        <dbReference type="SAM" id="MobiDB-lite"/>
    </source>
</evidence>
<name>A0A812LRZ2_SYMPI</name>
<organism evidence="2 3">
    <name type="scientific">Symbiodinium pilosum</name>
    <name type="common">Dinoflagellate</name>
    <dbReference type="NCBI Taxonomy" id="2952"/>
    <lineage>
        <taxon>Eukaryota</taxon>
        <taxon>Sar</taxon>
        <taxon>Alveolata</taxon>
        <taxon>Dinophyceae</taxon>
        <taxon>Suessiales</taxon>
        <taxon>Symbiodiniaceae</taxon>
        <taxon>Symbiodinium</taxon>
    </lineage>
</organism>
<gene>
    <name evidence="2" type="primary">gapN</name>
    <name evidence="2" type="ORF">SPIL2461_LOCUS4681</name>
</gene>
<reference evidence="2" key="1">
    <citation type="submission" date="2021-02" db="EMBL/GenBank/DDBJ databases">
        <authorList>
            <person name="Dougan E. K."/>
            <person name="Rhodes N."/>
            <person name="Thang M."/>
            <person name="Chan C."/>
        </authorList>
    </citation>
    <scope>NUCLEOTIDE SEQUENCE</scope>
</reference>